<keyword evidence="3" id="KW-0479">Metal-binding</keyword>
<keyword evidence="4" id="KW-0560">Oxidoreductase</keyword>
<dbReference type="SUPFAM" id="SSF49503">
    <property type="entry name" value="Cupredoxins"/>
    <property type="match status" value="3"/>
</dbReference>
<dbReference type="Proteomes" id="UP000007947">
    <property type="component" value="Chromosome"/>
</dbReference>
<comment type="similarity">
    <text evidence="1">Belongs to the multicopper oxidase family.</text>
</comment>
<dbReference type="eggNOG" id="COG2132">
    <property type="taxonomic scope" value="Bacteria"/>
</dbReference>
<sequence length="505" mass="55294">MSARLSRRTLLAGLAALPATALLGCSQDRTTAAPISTVDTLDFANQLRIPPLATSVVRDGIRLFELNVTGSSAEFLPGLSTPTLAYDDGRSAARYLGPTLRARRGERVRVRINNRLPETTTVHWHGMHLPATQDGGPHQAIPAGGEWAPEWLIDQPAATLWYHPHPHGQTERQVNQGLAGLFYVTDEASPELPSRYGIDDIPVILQDRRFEVTGRFDLGGRSVTGYVGDTILVNGTHNPHLPVSTERVRLRILNGSSARIYHLALSDDHEFTVVATDGGFLPRPARMRRLLLSPGERAEIVVELRPGERRVLRSLPWDLGMIAPLTDGSGGNDRLDLLQLRADPQLTTNPTVPHRLTTVSALSIAEVAERREIVLEGRTINGRPMELGRIDAVIAAGSTELWTVRNAHNQPHNFHVHGVSFQIVPGEASGPDPALGGKDTVLLGAEQTVTLAIRFPSFSDPLTPYMYHCHLLWHEDEGMMAQFTVVDADQVASAPRSLPRAHDHN</sequence>
<accession>F5XMI9</accession>
<dbReference type="AlphaFoldDB" id="F5XMI9"/>
<dbReference type="PROSITE" id="PS51318">
    <property type="entry name" value="TAT"/>
    <property type="match status" value="1"/>
</dbReference>
<evidence type="ECO:0000256" key="9">
    <source>
        <dbReference type="ARBA" id="ARBA00048092"/>
    </source>
</evidence>
<dbReference type="Gene3D" id="2.60.40.420">
    <property type="entry name" value="Cupredoxins - blue copper proteins"/>
    <property type="match status" value="3"/>
</dbReference>
<dbReference type="CDD" id="cd13890">
    <property type="entry name" value="CuRO_3_CueO_FtsP"/>
    <property type="match status" value="1"/>
</dbReference>
<feature type="domain" description="Plastocyanin-like" evidence="12">
    <location>
        <begin position="374"/>
        <end position="487"/>
    </location>
</feature>
<dbReference type="InterPro" id="IPR045087">
    <property type="entry name" value="Cu-oxidase_fam"/>
</dbReference>
<feature type="chain" id="PRO_5039404551" description="Multicopper oxidase CueO" evidence="10">
    <location>
        <begin position="22"/>
        <end position="505"/>
    </location>
</feature>
<dbReference type="PROSITE" id="PS00080">
    <property type="entry name" value="MULTICOPPER_OXIDASE2"/>
    <property type="match status" value="1"/>
</dbReference>
<evidence type="ECO:0000256" key="7">
    <source>
        <dbReference type="ARBA" id="ARBA00042896"/>
    </source>
</evidence>
<evidence type="ECO:0000256" key="1">
    <source>
        <dbReference type="ARBA" id="ARBA00010609"/>
    </source>
</evidence>
<feature type="domain" description="Plastocyanin-like" evidence="13">
    <location>
        <begin position="94"/>
        <end position="188"/>
    </location>
</feature>
<evidence type="ECO:0000259" key="11">
    <source>
        <dbReference type="Pfam" id="PF00394"/>
    </source>
</evidence>
<comment type="catalytic activity">
    <reaction evidence="9">
        <text>4 Cu(+) + O2 + 4 H(+) = 4 Cu(2+) + 2 H2O</text>
        <dbReference type="Rhea" id="RHEA:30083"/>
        <dbReference type="ChEBI" id="CHEBI:15377"/>
        <dbReference type="ChEBI" id="CHEBI:15378"/>
        <dbReference type="ChEBI" id="CHEBI:15379"/>
        <dbReference type="ChEBI" id="CHEBI:29036"/>
        <dbReference type="ChEBI" id="CHEBI:49552"/>
        <dbReference type="EC" id="1.16.3.4"/>
    </reaction>
    <physiologicalReaction direction="left-to-right" evidence="9">
        <dbReference type="Rhea" id="RHEA:30084"/>
    </physiologicalReaction>
</comment>
<dbReference type="HOGENOM" id="CLU_009100_2_4_11"/>
<dbReference type="CDD" id="cd04232">
    <property type="entry name" value="CuRO_1_CueO_FtsP"/>
    <property type="match status" value="1"/>
</dbReference>
<feature type="domain" description="Plastocyanin-like" evidence="11">
    <location>
        <begin position="227"/>
        <end position="304"/>
    </location>
</feature>
<dbReference type="EC" id="1.16.3.4" evidence="5"/>
<evidence type="ECO:0000256" key="8">
    <source>
        <dbReference type="ARBA" id="ARBA00043090"/>
    </source>
</evidence>
<dbReference type="RefSeq" id="WP_013864304.1">
    <property type="nucleotide sequence ID" value="NC_015635.1"/>
</dbReference>
<dbReference type="PANTHER" id="PTHR48267">
    <property type="entry name" value="CUPREDOXIN SUPERFAMILY PROTEIN"/>
    <property type="match status" value="1"/>
</dbReference>
<dbReference type="EMBL" id="AP012204">
    <property type="protein sequence ID" value="BAK36446.1"/>
    <property type="molecule type" value="Genomic_DNA"/>
</dbReference>
<dbReference type="Pfam" id="PF00394">
    <property type="entry name" value="Cu-oxidase"/>
    <property type="match status" value="1"/>
</dbReference>
<keyword evidence="15" id="KW-1185">Reference proteome</keyword>
<dbReference type="KEGG" id="mph:MLP_34320"/>
<dbReference type="OrthoDB" id="345021at2"/>
<dbReference type="STRING" id="1032480.MLP_34320"/>
<dbReference type="InterPro" id="IPR011707">
    <property type="entry name" value="Cu-oxidase-like_N"/>
</dbReference>
<evidence type="ECO:0000256" key="10">
    <source>
        <dbReference type="SAM" id="SignalP"/>
    </source>
</evidence>
<dbReference type="PANTHER" id="PTHR48267:SF1">
    <property type="entry name" value="BILIRUBIN OXIDASE"/>
    <property type="match status" value="1"/>
</dbReference>
<evidence type="ECO:0000256" key="3">
    <source>
        <dbReference type="ARBA" id="ARBA00022723"/>
    </source>
</evidence>
<keyword evidence="10" id="KW-0732">Signal</keyword>
<dbReference type="Pfam" id="PF07731">
    <property type="entry name" value="Cu-oxidase_2"/>
    <property type="match status" value="1"/>
</dbReference>
<dbReference type="InterPro" id="IPR008972">
    <property type="entry name" value="Cupredoxin"/>
</dbReference>
<evidence type="ECO:0000259" key="12">
    <source>
        <dbReference type="Pfam" id="PF07731"/>
    </source>
</evidence>
<reference evidence="14 15" key="1">
    <citation type="submission" date="2011-05" db="EMBL/GenBank/DDBJ databases">
        <title>Whole genome sequence of Microlunatus phosphovorus NM-1.</title>
        <authorList>
            <person name="Hosoyama A."/>
            <person name="Sasaki K."/>
            <person name="Harada T."/>
            <person name="Igarashi R."/>
            <person name="Kawakoshi A."/>
            <person name="Sasagawa M."/>
            <person name="Fukada J."/>
            <person name="Nakamura S."/>
            <person name="Katano Y."/>
            <person name="Hanada S."/>
            <person name="Kamagata Y."/>
            <person name="Nakamura N."/>
            <person name="Yamazaki S."/>
            <person name="Fujita N."/>
        </authorList>
    </citation>
    <scope>NUCLEOTIDE SEQUENCE [LARGE SCALE GENOMIC DNA]</scope>
    <source>
        <strain evidence="15">ATCC 700054 / DSM 10555 / JCM 9379 / NBRC 101784 / NCIMB 13414 / VKM Ac-1990 / NM-1</strain>
    </source>
</reference>
<dbReference type="CDD" id="cd13867">
    <property type="entry name" value="CuRO_2_CueO_FtsP"/>
    <property type="match status" value="1"/>
</dbReference>
<dbReference type="InterPro" id="IPR011706">
    <property type="entry name" value="Cu-oxidase_C"/>
</dbReference>
<feature type="signal peptide" evidence="10">
    <location>
        <begin position="1"/>
        <end position="21"/>
    </location>
</feature>
<proteinExistence type="inferred from homology"/>
<evidence type="ECO:0000256" key="2">
    <source>
        <dbReference type="ARBA" id="ARBA00011245"/>
    </source>
</evidence>
<protein>
    <recommendedName>
        <fullName evidence="6">Multicopper oxidase CueO</fullName>
        <ecNumber evidence="5">1.16.3.4</ecNumber>
    </recommendedName>
    <alternativeName>
        <fullName evidence="7">Copper efflux oxidase</fullName>
    </alternativeName>
    <alternativeName>
        <fullName evidence="8">Cuprous oxidase</fullName>
    </alternativeName>
</protein>
<dbReference type="GO" id="GO:0005507">
    <property type="term" value="F:copper ion binding"/>
    <property type="evidence" value="ECO:0007669"/>
    <property type="project" value="InterPro"/>
</dbReference>
<dbReference type="PROSITE" id="PS51257">
    <property type="entry name" value="PROKAR_LIPOPROTEIN"/>
    <property type="match status" value="1"/>
</dbReference>
<evidence type="ECO:0000256" key="6">
    <source>
        <dbReference type="ARBA" id="ARBA00041027"/>
    </source>
</evidence>
<evidence type="ECO:0000256" key="4">
    <source>
        <dbReference type="ARBA" id="ARBA00023002"/>
    </source>
</evidence>
<organism evidence="14 15">
    <name type="scientific">Microlunatus phosphovorus (strain ATCC 700054 / DSM 10555 / JCM 9379 / NBRC 101784 / NCIMB 13414 / VKM Ac-1990 / NM-1)</name>
    <dbReference type="NCBI Taxonomy" id="1032480"/>
    <lineage>
        <taxon>Bacteria</taxon>
        <taxon>Bacillati</taxon>
        <taxon>Actinomycetota</taxon>
        <taxon>Actinomycetes</taxon>
        <taxon>Propionibacteriales</taxon>
        <taxon>Propionibacteriaceae</taxon>
        <taxon>Microlunatus</taxon>
    </lineage>
</organism>
<dbReference type="GO" id="GO:0016491">
    <property type="term" value="F:oxidoreductase activity"/>
    <property type="evidence" value="ECO:0007669"/>
    <property type="project" value="UniProtKB-KW"/>
</dbReference>
<dbReference type="InterPro" id="IPR001117">
    <property type="entry name" value="Cu-oxidase_2nd"/>
</dbReference>
<gene>
    <name evidence="14" type="ordered locus">MLP_34320</name>
</gene>
<comment type="subunit">
    <text evidence="2">Monomer.</text>
</comment>
<evidence type="ECO:0000256" key="5">
    <source>
        <dbReference type="ARBA" id="ARBA00038978"/>
    </source>
</evidence>
<dbReference type="InterPro" id="IPR002355">
    <property type="entry name" value="Cu_oxidase_Cu_BS"/>
</dbReference>
<evidence type="ECO:0000313" key="15">
    <source>
        <dbReference type="Proteomes" id="UP000007947"/>
    </source>
</evidence>
<name>F5XMI9_MICPN</name>
<evidence type="ECO:0000259" key="13">
    <source>
        <dbReference type="Pfam" id="PF07732"/>
    </source>
</evidence>
<dbReference type="Pfam" id="PF07732">
    <property type="entry name" value="Cu-oxidase_3"/>
    <property type="match status" value="1"/>
</dbReference>
<dbReference type="InterPro" id="IPR006311">
    <property type="entry name" value="TAT_signal"/>
</dbReference>
<evidence type="ECO:0000313" key="14">
    <source>
        <dbReference type="EMBL" id="BAK36446.1"/>
    </source>
</evidence>